<protein>
    <submittedName>
        <fullName evidence="4">SDR family oxidoreductase</fullName>
    </submittedName>
</protein>
<dbReference type="PANTHER" id="PTHR42760:SF133">
    <property type="entry name" value="3-OXOACYL-[ACYL-CARRIER-PROTEIN] REDUCTASE"/>
    <property type="match status" value="1"/>
</dbReference>
<dbReference type="FunFam" id="3.40.50.720:FF:000084">
    <property type="entry name" value="Short-chain dehydrogenase reductase"/>
    <property type="match status" value="1"/>
</dbReference>
<dbReference type="GO" id="GO:0006633">
    <property type="term" value="P:fatty acid biosynthetic process"/>
    <property type="evidence" value="ECO:0007669"/>
    <property type="project" value="TreeGrafter"/>
</dbReference>
<evidence type="ECO:0000259" key="3">
    <source>
        <dbReference type="SMART" id="SM00822"/>
    </source>
</evidence>
<keyword evidence="5" id="KW-1185">Reference proteome</keyword>
<dbReference type="RefSeq" id="WP_306683753.1">
    <property type="nucleotide sequence ID" value="NZ_JAVDKR010000006.1"/>
</dbReference>
<dbReference type="SMART" id="SM00822">
    <property type="entry name" value="PKS_KR"/>
    <property type="match status" value="1"/>
</dbReference>
<gene>
    <name evidence="4" type="ORF">RBJ67_08555</name>
</gene>
<sequence length="249" mass="25547">MNQNLSGKIALVTGGSTGIGLATAQELAAQGAKVYITGRHQAELDAATAEIGAAAVGIRADVSKLSDLDQVYAQIAKEAGRLDILFANAGGGDMLPLGAITEEQFDRIFGTNVRGVLFTVQKALPLLSTGSSIILTGSTVSIKGTANFSVYSASKAAVRNFARSWALDLQGRGIRVNVVSPGPIKTPGLGDLVPEEHRQGLYDALAAQVPLGRLGAPGEVGKAVAFLASDAASFINAIELFVDGGMAQI</sequence>
<dbReference type="AlphaFoldDB" id="A0AAW8H8Y6"/>
<dbReference type="Proteomes" id="UP001225042">
    <property type="component" value="Unassembled WGS sequence"/>
</dbReference>
<dbReference type="InterPro" id="IPR057326">
    <property type="entry name" value="KR_dom"/>
</dbReference>
<evidence type="ECO:0000313" key="4">
    <source>
        <dbReference type="EMBL" id="MDQ2256197.1"/>
    </source>
</evidence>
<organism evidence="4 5">
    <name type="scientific">Enterobacter soli</name>
    <dbReference type="NCBI Taxonomy" id="885040"/>
    <lineage>
        <taxon>Bacteria</taxon>
        <taxon>Pseudomonadati</taxon>
        <taxon>Pseudomonadota</taxon>
        <taxon>Gammaproteobacteria</taxon>
        <taxon>Enterobacterales</taxon>
        <taxon>Enterobacteriaceae</taxon>
        <taxon>Enterobacter</taxon>
    </lineage>
</organism>
<proteinExistence type="inferred from homology"/>
<dbReference type="InterPro" id="IPR002347">
    <property type="entry name" value="SDR_fam"/>
</dbReference>
<evidence type="ECO:0000256" key="1">
    <source>
        <dbReference type="ARBA" id="ARBA00006484"/>
    </source>
</evidence>
<dbReference type="GO" id="GO:0048038">
    <property type="term" value="F:quinone binding"/>
    <property type="evidence" value="ECO:0007669"/>
    <property type="project" value="TreeGrafter"/>
</dbReference>
<evidence type="ECO:0000256" key="2">
    <source>
        <dbReference type="ARBA" id="ARBA00023002"/>
    </source>
</evidence>
<dbReference type="PROSITE" id="PS00061">
    <property type="entry name" value="ADH_SHORT"/>
    <property type="match status" value="1"/>
</dbReference>
<evidence type="ECO:0000313" key="5">
    <source>
        <dbReference type="Proteomes" id="UP001225042"/>
    </source>
</evidence>
<dbReference type="Pfam" id="PF13561">
    <property type="entry name" value="adh_short_C2"/>
    <property type="match status" value="1"/>
</dbReference>
<keyword evidence="2" id="KW-0560">Oxidoreductase</keyword>
<dbReference type="PRINTS" id="PR00080">
    <property type="entry name" value="SDRFAMILY"/>
</dbReference>
<dbReference type="PRINTS" id="PR00081">
    <property type="entry name" value="GDHRDH"/>
</dbReference>
<reference evidence="4 5" key="1">
    <citation type="submission" date="2023-08" db="EMBL/GenBank/DDBJ databases">
        <authorList>
            <person name="Dale J."/>
        </authorList>
    </citation>
    <scope>NUCLEOTIDE SEQUENCE [LARGE SCALE GENOMIC DNA]</scope>
    <source>
        <strain evidence="4 5">2023EL-00788</strain>
    </source>
</reference>
<name>A0AAW8H8Y6_9ENTR</name>
<dbReference type="CDD" id="cd05233">
    <property type="entry name" value="SDR_c"/>
    <property type="match status" value="1"/>
</dbReference>
<dbReference type="GO" id="GO:0016616">
    <property type="term" value="F:oxidoreductase activity, acting on the CH-OH group of donors, NAD or NADP as acceptor"/>
    <property type="evidence" value="ECO:0007669"/>
    <property type="project" value="TreeGrafter"/>
</dbReference>
<feature type="domain" description="Ketoreductase" evidence="3">
    <location>
        <begin position="8"/>
        <end position="187"/>
    </location>
</feature>
<accession>A0AAW8H8Y6</accession>
<comment type="similarity">
    <text evidence="1">Belongs to the short-chain dehydrogenases/reductases (SDR) family.</text>
</comment>
<dbReference type="PANTHER" id="PTHR42760">
    <property type="entry name" value="SHORT-CHAIN DEHYDROGENASES/REDUCTASES FAMILY MEMBER"/>
    <property type="match status" value="1"/>
</dbReference>
<comment type="caution">
    <text evidence="4">The sequence shown here is derived from an EMBL/GenBank/DDBJ whole genome shotgun (WGS) entry which is preliminary data.</text>
</comment>
<dbReference type="Gene3D" id="3.40.50.720">
    <property type="entry name" value="NAD(P)-binding Rossmann-like Domain"/>
    <property type="match status" value="1"/>
</dbReference>
<dbReference type="InterPro" id="IPR020904">
    <property type="entry name" value="Sc_DH/Rdtase_CS"/>
</dbReference>
<dbReference type="EMBL" id="JAVDKS010000003">
    <property type="protein sequence ID" value="MDQ2256197.1"/>
    <property type="molecule type" value="Genomic_DNA"/>
</dbReference>
<dbReference type="InterPro" id="IPR036291">
    <property type="entry name" value="NAD(P)-bd_dom_sf"/>
</dbReference>
<dbReference type="SUPFAM" id="SSF51735">
    <property type="entry name" value="NAD(P)-binding Rossmann-fold domains"/>
    <property type="match status" value="1"/>
</dbReference>